<dbReference type="CDD" id="cd16012">
    <property type="entry name" value="ALP"/>
    <property type="match status" value="1"/>
</dbReference>
<comment type="similarity">
    <text evidence="4">Belongs to the alkaline phosphatase family.</text>
</comment>
<organism evidence="7 8">
    <name type="scientific">Marininema mesophilum</name>
    <dbReference type="NCBI Taxonomy" id="1048340"/>
    <lineage>
        <taxon>Bacteria</taxon>
        <taxon>Bacillati</taxon>
        <taxon>Bacillota</taxon>
        <taxon>Bacilli</taxon>
        <taxon>Bacillales</taxon>
        <taxon>Thermoactinomycetaceae</taxon>
        <taxon>Marininema</taxon>
    </lineage>
</organism>
<keyword evidence="3" id="KW-0479">Metal-binding</keyword>
<comment type="cofactor">
    <cofactor evidence="3">
        <name>Zn(2+)</name>
        <dbReference type="ChEBI" id="CHEBI:29105"/>
    </cofactor>
    <text evidence="3">Binds 2 Zn(2+) ions.</text>
</comment>
<dbReference type="PANTHER" id="PTHR11596">
    <property type="entry name" value="ALKALINE PHOSPHATASE"/>
    <property type="match status" value="1"/>
</dbReference>
<keyword evidence="3" id="KW-0862">Zinc</keyword>
<dbReference type="RefSeq" id="WP_091739965.1">
    <property type="nucleotide sequence ID" value="NZ_FNNQ01000009.1"/>
</dbReference>
<dbReference type="InterPro" id="IPR017850">
    <property type="entry name" value="Alkaline_phosphatase_core_sf"/>
</dbReference>
<dbReference type="Gene3D" id="3.40.720.10">
    <property type="entry name" value="Alkaline Phosphatase, subunit A"/>
    <property type="match status" value="1"/>
</dbReference>
<feature type="binding site" evidence="3">
    <location>
        <position position="50"/>
    </location>
    <ligand>
        <name>Zn(2+)</name>
        <dbReference type="ChEBI" id="CHEBI:29105"/>
        <label>2</label>
    </ligand>
</feature>
<dbReference type="SUPFAM" id="SSF53649">
    <property type="entry name" value="Alkaline phosphatase-like"/>
    <property type="match status" value="1"/>
</dbReference>
<evidence type="ECO:0000313" key="8">
    <source>
        <dbReference type="Proteomes" id="UP000198534"/>
    </source>
</evidence>
<dbReference type="Pfam" id="PF00245">
    <property type="entry name" value="Alk_phosphatase"/>
    <property type="match status" value="1"/>
</dbReference>
<sequence length="417" mass="44721">MYRKRAWISGTIMAATALLTTSITPAWANSSSSSINQPKKPKNVILMVGDGMGAAQRQAIRLSKVGFNKNLAMDDMPSSGLVHTSSADPKELTTDSAAAATAMASGVKTYNGAIGVDENKKSVPTVMEYAKKMGKATGLVTTSQVTDATAAAFGSHVESRKDQSEIARQLIEESKPNVIFGGGEDYFYPEGTPGKFADTKDSKSTGKSNLVQKAKDSGYSYVYDQKGLQKTMNKQILGLFANEEMFTPGTEEDKESAYKPTVPLTQMTTKAISTLSKNKKGFFLMVEEEGIDGMSHTNNAKLAIEAGKQFDNSVAKAKAYAKQNRDTLVIVIGDHETGGLTIEDSNIKSDESGEGISKEDGPFPIANSDKSFTADWTTPDHTGVDVPLTSMGPGSEQLTGAYENTRIHDIMLRSIKD</sequence>
<name>A0A1H2YCI4_9BACL</name>
<feature type="binding site" evidence="3">
    <location>
        <position position="296"/>
    </location>
    <ligand>
        <name>Zn(2+)</name>
        <dbReference type="ChEBI" id="CHEBI:29105"/>
        <label>2</label>
    </ligand>
</feature>
<evidence type="ECO:0000256" key="1">
    <source>
        <dbReference type="ARBA" id="ARBA00022553"/>
    </source>
</evidence>
<comment type="cofactor">
    <cofactor evidence="3">
        <name>Mg(2+)</name>
        <dbReference type="ChEBI" id="CHEBI:18420"/>
    </cofactor>
    <text evidence="3">Binds 1 Mg(2+) ion.</text>
</comment>
<evidence type="ECO:0000256" key="6">
    <source>
        <dbReference type="SAM" id="SignalP"/>
    </source>
</evidence>
<dbReference type="EMBL" id="FNNQ01000009">
    <property type="protein sequence ID" value="SDX02876.1"/>
    <property type="molecule type" value="Genomic_DNA"/>
</dbReference>
<feature type="binding site" evidence="3">
    <location>
        <position position="292"/>
    </location>
    <ligand>
        <name>Zn(2+)</name>
        <dbReference type="ChEBI" id="CHEBI:29105"/>
        <label>2</label>
    </ligand>
</feature>
<proteinExistence type="inferred from homology"/>
<feature type="signal peptide" evidence="6">
    <location>
        <begin position="1"/>
        <end position="28"/>
    </location>
</feature>
<dbReference type="PRINTS" id="PR00113">
    <property type="entry name" value="ALKPHPHTASE"/>
</dbReference>
<dbReference type="InterPro" id="IPR001952">
    <property type="entry name" value="Alkaline_phosphatase"/>
</dbReference>
<dbReference type="AlphaFoldDB" id="A0A1H2YCI4"/>
<evidence type="ECO:0000313" key="7">
    <source>
        <dbReference type="EMBL" id="SDX02876.1"/>
    </source>
</evidence>
<evidence type="ECO:0000256" key="2">
    <source>
        <dbReference type="PIRSR" id="PIRSR601952-1"/>
    </source>
</evidence>
<feature type="region of interest" description="Disordered" evidence="5">
    <location>
        <begin position="342"/>
        <end position="364"/>
    </location>
</feature>
<feature type="binding site" evidence="3">
    <location>
        <position position="287"/>
    </location>
    <ligand>
        <name>Mg(2+)</name>
        <dbReference type="ChEBI" id="CHEBI:18420"/>
    </ligand>
</feature>
<gene>
    <name evidence="7" type="ORF">SAMN05444487_10927</name>
</gene>
<feature type="binding site" evidence="3">
    <location>
        <position position="149"/>
    </location>
    <ligand>
        <name>Mg(2+)</name>
        <dbReference type="ChEBI" id="CHEBI:18420"/>
    </ligand>
</feature>
<feature type="active site" description="Phosphoserine intermediate" evidence="2">
    <location>
        <position position="96"/>
    </location>
</feature>
<dbReference type="PANTHER" id="PTHR11596:SF5">
    <property type="entry name" value="ALKALINE PHOSPHATASE"/>
    <property type="match status" value="1"/>
</dbReference>
<evidence type="ECO:0000256" key="4">
    <source>
        <dbReference type="RuleBase" id="RU003946"/>
    </source>
</evidence>
<keyword evidence="8" id="KW-1185">Reference proteome</keyword>
<feature type="chain" id="PRO_5011598459" evidence="6">
    <location>
        <begin position="29"/>
        <end position="417"/>
    </location>
</feature>
<feature type="binding site" evidence="3">
    <location>
        <position position="335"/>
    </location>
    <ligand>
        <name>Zn(2+)</name>
        <dbReference type="ChEBI" id="CHEBI:29105"/>
        <label>2</label>
    </ligand>
</feature>
<dbReference type="Proteomes" id="UP000198534">
    <property type="component" value="Unassembled WGS sequence"/>
</dbReference>
<feature type="compositionally biased region" description="Basic and acidic residues" evidence="5">
    <location>
        <begin position="345"/>
        <end position="361"/>
    </location>
</feature>
<dbReference type="GO" id="GO:0004035">
    <property type="term" value="F:alkaline phosphatase activity"/>
    <property type="evidence" value="ECO:0007669"/>
    <property type="project" value="TreeGrafter"/>
</dbReference>
<reference evidence="7 8" key="1">
    <citation type="submission" date="2016-10" db="EMBL/GenBank/DDBJ databases">
        <authorList>
            <person name="de Groot N.N."/>
        </authorList>
    </citation>
    <scope>NUCLEOTIDE SEQUENCE [LARGE SCALE GENOMIC DNA]</scope>
    <source>
        <strain evidence="7 8">DSM 45610</strain>
    </source>
</reference>
<evidence type="ECO:0000256" key="3">
    <source>
        <dbReference type="PIRSR" id="PIRSR601952-2"/>
    </source>
</evidence>
<feature type="binding site" evidence="3">
    <location>
        <position position="334"/>
    </location>
    <ligand>
        <name>Zn(2+)</name>
        <dbReference type="ChEBI" id="CHEBI:29105"/>
        <label>2</label>
    </ligand>
</feature>
<dbReference type="OrthoDB" id="9794455at2"/>
<keyword evidence="6" id="KW-0732">Signal</keyword>
<evidence type="ECO:0000256" key="5">
    <source>
        <dbReference type="SAM" id="MobiDB-lite"/>
    </source>
</evidence>
<accession>A0A1H2YCI4</accession>
<feature type="binding site" evidence="3">
    <location>
        <position position="50"/>
    </location>
    <ligand>
        <name>Mg(2+)</name>
        <dbReference type="ChEBI" id="CHEBI:18420"/>
    </ligand>
</feature>
<dbReference type="STRING" id="1048340.SAMN05444487_10927"/>
<feature type="binding site" evidence="3">
    <location>
        <position position="147"/>
    </location>
    <ligand>
        <name>Mg(2+)</name>
        <dbReference type="ChEBI" id="CHEBI:18420"/>
    </ligand>
</feature>
<feature type="binding site" evidence="3">
    <location>
        <position position="381"/>
    </location>
    <ligand>
        <name>Zn(2+)</name>
        <dbReference type="ChEBI" id="CHEBI:29105"/>
        <label>2</label>
    </ligand>
</feature>
<dbReference type="SMART" id="SM00098">
    <property type="entry name" value="alkPPc"/>
    <property type="match status" value="1"/>
</dbReference>
<keyword evidence="3" id="KW-0460">Magnesium</keyword>
<keyword evidence="1" id="KW-0597">Phosphoprotein</keyword>
<protein>
    <submittedName>
        <fullName evidence="7">Alkaline phosphatase</fullName>
    </submittedName>
</protein>
<dbReference type="GO" id="GO:0046872">
    <property type="term" value="F:metal ion binding"/>
    <property type="evidence" value="ECO:0007669"/>
    <property type="project" value="UniProtKB-KW"/>
</dbReference>